<evidence type="ECO:0000313" key="3">
    <source>
        <dbReference type="Proteomes" id="UP000783863"/>
    </source>
</evidence>
<protein>
    <submittedName>
        <fullName evidence="2">Uncharacterized protein</fullName>
    </submittedName>
</protein>
<proteinExistence type="predicted"/>
<keyword evidence="3" id="KW-1185">Reference proteome</keyword>
<dbReference type="AlphaFoldDB" id="A0A8J7YCQ0"/>
<sequence>MNPASRDISALTNGSTSDGPRYGEITECELCENERHCTDRCGMLTCPACQADFLP</sequence>
<dbReference type="EMBL" id="RKLQ01000001">
    <property type="protein sequence ID" value="MBX0302992.1"/>
    <property type="molecule type" value="Genomic_DNA"/>
</dbReference>
<dbReference type="RefSeq" id="WP_220587215.1">
    <property type="nucleotide sequence ID" value="NZ_RKLQ01000001.1"/>
</dbReference>
<gene>
    <name evidence="2" type="ORF">EGD98_04820</name>
</gene>
<feature type="region of interest" description="Disordered" evidence="1">
    <location>
        <begin position="1"/>
        <end position="23"/>
    </location>
</feature>
<reference evidence="2" key="1">
    <citation type="submission" date="2021-06" db="EMBL/GenBank/DDBJ databases">
        <title>Halomicroarcula sp. F24A a new haloarchaeum isolated from saline soil.</title>
        <authorList>
            <person name="Duran-Viseras A."/>
            <person name="Sanchez-Porro C."/>
            <person name="Ventosa A."/>
        </authorList>
    </citation>
    <scope>NUCLEOTIDE SEQUENCE</scope>
    <source>
        <strain evidence="2">F24A</strain>
    </source>
</reference>
<evidence type="ECO:0000313" key="2">
    <source>
        <dbReference type="EMBL" id="MBX0302992.1"/>
    </source>
</evidence>
<organism evidence="2 3">
    <name type="scientific">Haloarcula salinisoli</name>
    <dbReference type="NCBI Taxonomy" id="2487746"/>
    <lineage>
        <taxon>Archaea</taxon>
        <taxon>Methanobacteriati</taxon>
        <taxon>Methanobacteriota</taxon>
        <taxon>Stenosarchaea group</taxon>
        <taxon>Halobacteria</taxon>
        <taxon>Halobacteriales</taxon>
        <taxon>Haloarculaceae</taxon>
        <taxon>Haloarcula</taxon>
    </lineage>
</organism>
<comment type="caution">
    <text evidence="2">The sequence shown here is derived from an EMBL/GenBank/DDBJ whole genome shotgun (WGS) entry which is preliminary data.</text>
</comment>
<name>A0A8J7YCQ0_9EURY</name>
<evidence type="ECO:0000256" key="1">
    <source>
        <dbReference type="SAM" id="MobiDB-lite"/>
    </source>
</evidence>
<dbReference type="Proteomes" id="UP000783863">
    <property type="component" value="Unassembled WGS sequence"/>
</dbReference>
<accession>A0A8J7YCQ0</accession>